<name>A0A363CXN1_9BACT</name>
<feature type="compositionally biased region" description="Low complexity" evidence="1">
    <location>
        <begin position="219"/>
        <end position="230"/>
    </location>
</feature>
<proteinExistence type="predicted"/>
<reference evidence="3 4" key="1">
    <citation type="submission" date="2017-02" db="EMBL/GenBank/DDBJ databases">
        <title>Arcobacter caeni sp. nov, a new Arcobacter species isolated from reclaimed water.</title>
        <authorList>
            <person name="Figueras M.J."/>
            <person name="Perez-Cataluna A."/>
            <person name="Salas-Masso N."/>
        </authorList>
    </citation>
    <scope>NUCLEOTIDE SEQUENCE [LARGE SCALE GENOMIC DNA]</scope>
    <source>
        <strain evidence="3 4">RW17-10</strain>
    </source>
</reference>
<feature type="region of interest" description="Disordered" evidence="1">
    <location>
        <begin position="162"/>
        <end position="230"/>
    </location>
</feature>
<accession>A0A363CXN1</accession>
<feature type="compositionally biased region" description="Polar residues" evidence="1">
    <location>
        <begin position="202"/>
        <end position="218"/>
    </location>
</feature>
<dbReference type="NCBIfam" id="NF003146">
    <property type="entry name" value="PRK04081.1"/>
    <property type="match status" value="1"/>
</dbReference>
<gene>
    <name evidence="3" type="ORF">B0174_08980</name>
</gene>
<evidence type="ECO:0000259" key="2">
    <source>
        <dbReference type="Pfam" id="PF26303"/>
    </source>
</evidence>
<feature type="compositionally biased region" description="Polar residues" evidence="1">
    <location>
        <begin position="167"/>
        <end position="194"/>
    </location>
</feature>
<dbReference type="InterPro" id="IPR059092">
    <property type="entry name" value="UPF0323_dom"/>
</dbReference>
<dbReference type="EMBL" id="MUXE01000013">
    <property type="protein sequence ID" value="PUE63814.1"/>
    <property type="molecule type" value="Genomic_DNA"/>
</dbReference>
<dbReference type="AlphaFoldDB" id="A0A363CXN1"/>
<keyword evidence="4" id="KW-1185">Reference proteome</keyword>
<dbReference type="OrthoDB" id="5339730at2"/>
<comment type="caution">
    <text evidence="3">The sequence shown here is derived from an EMBL/GenBank/DDBJ whole genome shotgun (WGS) entry which is preliminary data.</text>
</comment>
<evidence type="ECO:0000313" key="4">
    <source>
        <dbReference type="Proteomes" id="UP000251135"/>
    </source>
</evidence>
<evidence type="ECO:0000256" key="1">
    <source>
        <dbReference type="SAM" id="MobiDB-lite"/>
    </source>
</evidence>
<sequence>MKKRNHIKKISNYAMVGGLGSLLIVGLVGCGDSSNDKNQQQNKAQNDAFTNASQKEGAFVIVEESADGKYKIADEFPAAKTTIVLRKPDGSEKILSQPEIDKLVKDEEVKIDAGTSPLTNPNAEVSSGGMGLGGVLLSSIAGAMIGSWIGNKLFNNQNFQNQRQTQYKSPQTYSKSQSSFSKTPATSGANNSGAKKSGYFGGNSSTPAVTSNATKSTPSSSSSSSSSFGS</sequence>
<dbReference type="RefSeq" id="WP_108559874.1">
    <property type="nucleotide sequence ID" value="NZ_MUXE01000013.1"/>
</dbReference>
<organism evidence="3 4">
    <name type="scientific">Arcobacter caeni</name>
    <dbReference type="NCBI Taxonomy" id="1912877"/>
    <lineage>
        <taxon>Bacteria</taxon>
        <taxon>Pseudomonadati</taxon>
        <taxon>Campylobacterota</taxon>
        <taxon>Epsilonproteobacteria</taxon>
        <taxon>Campylobacterales</taxon>
        <taxon>Arcobacteraceae</taxon>
        <taxon>Arcobacter</taxon>
    </lineage>
</organism>
<feature type="domain" description="UPF0323" evidence="2">
    <location>
        <begin position="58"/>
        <end position="183"/>
    </location>
</feature>
<dbReference type="PROSITE" id="PS51257">
    <property type="entry name" value="PROKAR_LIPOPROTEIN"/>
    <property type="match status" value="1"/>
</dbReference>
<protein>
    <recommendedName>
        <fullName evidence="2">UPF0323 domain-containing protein</fullName>
    </recommendedName>
</protein>
<dbReference type="Proteomes" id="UP000251135">
    <property type="component" value="Unassembled WGS sequence"/>
</dbReference>
<dbReference type="Pfam" id="PF26303">
    <property type="entry name" value="UPF0323"/>
    <property type="match status" value="1"/>
</dbReference>
<evidence type="ECO:0000313" key="3">
    <source>
        <dbReference type="EMBL" id="PUE63814.1"/>
    </source>
</evidence>